<dbReference type="AlphaFoldDB" id="A0A328ECA8"/>
<evidence type="ECO:0000313" key="6">
    <source>
        <dbReference type="EMBL" id="RAL54131.1"/>
    </source>
</evidence>
<evidence type="ECO:0000256" key="3">
    <source>
        <dbReference type="SAM" id="Phobius"/>
    </source>
</evidence>
<keyword evidence="7" id="KW-1185">Reference proteome</keyword>
<dbReference type="GO" id="GO:0004190">
    <property type="term" value="F:aspartic-type endopeptidase activity"/>
    <property type="evidence" value="ECO:0007669"/>
    <property type="project" value="InterPro"/>
</dbReference>
<evidence type="ECO:0000256" key="4">
    <source>
        <dbReference type="SAM" id="SignalP"/>
    </source>
</evidence>
<dbReference type="PANTHER" id="PTHR13683">
    <property type="entry name" value="ASPARTYL PROTEASES"/>
    <property type="match status" value="1"/>
</dbReference>
<dbReference type="Proteomes" id="UP000249390">
    <property type="component" value="Unassembled WGS sequence"/>
</dbReference>
<reference evidence="6 7" key="1">
    <citation type="submission" date="2018-06" db="EMBL/GenBank/DDBJ databases">
        <title>The Genome of Cuscuta australis (Dodder) Provides Insight into the Evolution of Plant Parasitism.</title>
        <authorList>
            <person name="Liu H."/>
        </authorList>
    </citation>
    <scope>NUCLEOTIDE SEQUENCE [LARGE SCALE GENOMIC DNA]</scope>
    <source>
        <strain evidence="7">cv. Yunnan</strain>
        <tissue evidence="6">Vines</tissue>
    </source>
</reference>
<evidence type="ECO:0000256" key="1">
    <source>
        <dbReference type="ARBA" id="ARBA00007447"/>
    </source>
</evidence>
<proteinExistence type="inferred from homology"/>
<comment type="caution">
    <text evidence="6">The sequence shown here is derived from an EMBL/GenBank/DDBJ whole genome shotgun (WGS) entry which is preliminary data.</text>
</comment>
<keyword evidence="4" id="KW-0732">Signal</keyword>
<keyword evidence="3" id="KW-1133">Transmembrane helix</keyword>
<dbReference type="InterPro" id="IPR032799">
    <property type="entry name" value="TAXi_C"/>
</dbReference>
<dbReference type="PANTHER" id="PTHR13683:SF826">
    <property type="entry name" value="ASPARTYL PROTEASE FAMILY PROTEIN 1"/>
    <property type="match status" value="1"/>
</dbReference>
<keyword evidence="3" id="KW-0472">Membrane</keyword>
<evidence type="ECO:0000259" key="5">
    <source>
        <dbReference type="PROSITE" id="PS51767"/>
    </source>
</evidence>
<dbReference type="PRINTS" id="PR00792">
    <property type="entry name" value="PEPSIN"/>
</dbReference>
<dbReference type="PROSITE" id="PS51767">
    <property type="entry name" value="PEPTIDASE_A1"/>
    <property type="match status" value="1"/>
</dbReference>
<accession>A0A328ECA8</accession>
<evidence type="ECO:0000256" key="2">
    <source>
        <dbReference type="PIRSR" id="PIRSR601461-1"/>
    </source>
</evidence>
<protein>
    <recommendedName>
        <fullName evidence="5">Peptidase A1 domain-containing protein</fullName>
    </recommendedName>
</protein>
<dbReference type="InterPro" id="IPR033121">
    <property type="entry name" value="PEPTIDASE_A1"/>
</dbReference>
<organism evidence="6 7">
    <name type="scientific">Cuscuta australis</name>
    <dbReference type="NCBI Taxonomy" id="267555"/>
    <lineage>
        <taxon>Eukaryota</taxon>
        <taxon>Viridiplantae</taxon>
        <taxon>Streptophyta</taxon>
        <taxon>Embryophyta</taxon>
        <taxon>Tracheophyta</taxon>
        <taxon>Spermatophyta</taxon>
        <taxon>Magnoliopsida</taxon>
        <taxon>eudicotyledons</taxon>
        <taxon>Gunneridae</taxon>
        <taxon>Pentapetalae</taxon>
        <taxon>asterids</taxon>
        <taxon>lamiids</taxon>
        <taxon>Solanales</taxon>
        <taxon>Convolvulaceae</taxon>
        <taxon>Cuscuteae</taxon>
        <taxon>Cuscuta</taxon>
        <taxon>Cuscuta subgen. Grammica</taxon>
        <taxon>Cuscuta sect. Cleistogrammica</taxon>
    </lineage>
</organism>
<comment type="similarity">
    <text evidence="1">Belongs to the peptidase A1 family.</text>
</comment>
<feature type="transmembrane region" description="Helical" evidence="3">
    <location>
        <begin position="471"/>
        <end position="490"/>
    </location>
</feature>
<dbReference type="InterPro" id="IPR032861">
    <property type="entry name" value="TAXi_N"/>
</dbReference>
<dbReference type="Pfam" id="PF14541">
    <property type="entry name" value="TAXi_C"/>
    <property type="match status" value="1"/>
</dbReference>
<dbReference type="GO" id="GO:0006508">
    <property type="term" value="P:proteolysis"/>
    <property type="evidence" value="ECO:0007669"/>
    <property type="project" value="InterPro"/>
</dbReference>
<name>A0A328ECA8_9ASTE</name>
<dbReference type="EMBL" id="NQVE01000015">
    <property type="protein sequence ID" value="RAL54131.1"/>
    <property type="molecule type" value="Genomic_DNA"/>
</dbReference>
<dbReference type="Gene3D" id="2.40.70.10">
    <property type="entry name" value="Acid Proteases"/>
    <property type="match status" value="2"/>
</dbReference>
<dbReference type="SUPFAM" id="SSF50630">
    <property type="entry name" value="Acid proteases"/>
    <property type="match status" value="1"/>
</dbReference>
<feature type="active site" evidence="2">
    <location>
        <position position="324"/>
    </location>
</feature>
<sequence length="575" mass="63497">MATATLWSVFCLMSLIVVVSQSTSIVYEYNVFHRYSSEVTSVLGDKGLPKQGTVEYYAAWKAHDQHRNRLHGEHRLPALTFAGGDVTTQIQNLGRLHYAQIRVGTPPVSFMVVLDTGSVISWLPCHCVDCAQDFETDSGEVRNLHSYTPESSSTSANVSCDSPQCWPKMQCTSEARTACPYEVTYESYDTMTKGYLVTDVLRLETYDNGHHAIDTPVIFGCGVVETGANLYGGAINGLLGLGVAYDLPLDVPRILASKGLVPNAFSLCFASDGRGRIAFGDKGTKDQMKTPLHTTLDNGGYNIMVQQIAVGNVVTDVDFVAMVDSGTTYTYLNAHAYAFITENFNSRVKEPRVILMNKDSFEYCYSVRNDTTNWAPSLKLKMKGGAEYHVRIPTVTAFSQTNELVHCLGIHQNNNLSVNTIGQNFMMGYHLVFDREEPILGWKPSNCIAKEANTMSSSKAELPSKGERLELFLVFLLTFSIATIMSNVHFRCDCIFIRSNKLVSEPNLGTLYQFAGPDQRQQQVCSSRLESVLSAAAAHELSRTEFIPAPPLLGDVAADRGHPSNLHRSDLSRRP</sequence>
<dbReference type="InterPro" id="IPR001461">
    <property type="entry name" value="Aspartic_peptidase_A1"/>
</dbReference>
<evidence type="ECO:0000313" key="7">
    <source>
        <dbReference type="Proteomes" id="UP000249390"/>
    </source>
</evidence>
<dbReference type="Pfam" id="PF14543">
    <property type="entry name" value="TAXi_N"/>
    <property type="match status" value="1"/>
</dbReference>
<feature type="chain" id="PRO_5016405781" description="Peptidase A1 domain-containing protein" evidence="4">
    <location>
        <begin position="23"/>
        <end position="575"/>
    </location>
</feature>
<feature type="active site" evidence="2">
    <location>
        <position position="115"/>
    </location>
</feature>
<dbReference type="FunFam" id="2.40.70.10:FF:000014">
    <property type="entry name" value="Aspartyl protease family protein 1"/>
    <property type="match status" value="1"/>
</dbReference>
<feature type="domain" description="Peptidase A1" evidence="5">
    <location>
        <begin position="97"/>
        <end position="443"/>
    </location>
</feature>
<keyword evidence="3" id="KW-0812">Transmembrane</keyword>
<dbReference type="InterPro" id="IPR021109">
    <property type="entry name" value="Peptidase_aspartic_dom_sf"/>
</dbReference>
<feature type="signal peptide" evidence="4">
    <location>
        <begin position="1"/>
        <end position="22"/>
    </location>
</feature>
<gene>
    <name evidence="6" type="ORF">DM860_004602</name>
</gene>